<accession>A0A381RUV0</accession>
<evidence type="ECO:0000313" key="1">
    <source>
        <dbReference type="EMBL" id="SUZ94994.1"/>
    </source>
</evidence>
<protein>
    <recommendedName>
        <fullName evidence="2">DUF4864 domain-containing protein</fullName>
    </recommendedName>
</protein>
<reference evidence="1" key="1">
    <citation type="submission" date="2018-05" db="EMBL/GenBank/DDBJ databases">
        <authorList>
            <person name="Lanie J.A."/>
            <person name="Ng W.-L."/>
            <person name="Kazmierczak K.M."/>
            <person name="Andrzejewski T.M."/>
            <person name="Davidsen T.M."/>
            <person name="Wayne K.J."/>
            <person name="Tettelin H."/>
            <person name="Glass J.I."/>
            <person name="Rusch D."/>
            <person name="Podicherti R."/>
            <person name="Tsui H.-C.T."/>
            <person name="Winkler M.E."/>
        </authorList>
    </citation>
    <scope>NUCLEOTIDE SEQUENCE</scope>
</reference>
<proteinExistence type="predicted"/>
<sequence>VKVLIILFTIFTSDIAFAELLKPNPALKPIEVISIQLNALKDNNNPYLNAGVVQTWEFAHPSNRKYTGPLENFVKMMSSPSYVIMLDHTNHNIISVSDRDFITYFFVEITDKEGNKFGFTWTLEKVITESKFKDCWMTTAVSQPLPLAKSA</sequence>
<name>A0A381RUV0_9ZZZZ</name>
<gene>
    <name evidence="1" type="ORF">METZ01_LOCUS47848</name>
</gene>
<organism evidence="1">
    <name type="scientific">marine metagenome</name>
    <dbReference type="NCBI Taxonomy" id="408172"/>
    <lineage>
        <taxon>unclassified sequences</taxon>
        <taxon>metagenomes</taxon>
        <taxon>ecological metagenomes</taxon>
    </lineage>
</organism>
<dbReference type="PANTHER" id="PTHR35716">
    <property type="entry name" value="OS05G0574700 PROTEIN-RELATED"/>
    <property type="match status" value="1"/>
</dbReference>
<dbReference type="EMBL" id="UINC01002284">
    <property type="protein sequence ID" value="SUZ94994.1"/>
    <property type="molecule type" value="Genomic_DNA"/>
</dbReference>
<feature type="non-terminal residue" evidence="1">
    <location>
        <position position="1"/>
    </location>
</feature>
<evidence type="ECO:0008006" key="2">
    <source>
        <dbReference type="Google" id="ProtNLM"/>
    </source>
</evidence>
<dbReference type="AlphaFoldDB" id="A0A381RUV0"/>